<sequence>MSKARVSDRPAKALDMALVEDVLADIDAGKPVRRDLEGGGRLHIDRALPFLCVHLIDGREDDAARDVASSNASYLITPDLDAAVLVIEAIGSAMAKRFGAFVLLDVGELERDRLLSDDAPFLPPFEITLSATDQRAIRTALDSFASAVESVEVKFRSPRLDKRRSADDPHARLAARLIGLPCLTVRFAPIYRQPDSDEIYPDLRARLIANIFDAGLQAIAAFVKATGILSLPTHRALGRQAFVDSVSRADRSIDDIVATFDFLLAVTPINADAAWREFEASRFQHAPRFLYRPLAVQVDVEKSKLFSIDFDRFEDPVLFNLYREKQQELDLQLSMLSARETTRFVELGRALYGRVEPALFDAAKDILAKTANAGGNQVGDGEHGESADCFFVERQARSMIEIYRRQHSGFEPIIELRDDLPAGLMVSGSRLLISRSTNMARHRVEALLSHEIGVHLLTYFNGSAQGLRLFRSGLAGYEGVQEGLAVFAEYLAGGMTRGRVRLIAARVVACAAMLEGASFQETFLVLVRDYGFTEIGAFNLTLRLFRGGGLAKDAIYLRGLFEVLDHLGKGGALDPFWMGKISASHFGVMQELNLRGLLRAPEITPAFLFDPQAERRLEKARSGLSPVEMIAT</sequence>
<dbReference type="EMBL" id="FUIG01000046">
    <property type="protein sequence ID" value="SJM33886.1"/>
    <property type="molecule type" value="Genomic_DNA"/>
</dbReference>
<dbReference type="SMART" id="SM01154">
    <property type="entry name" value="DUF1704"/>
    <property type="match status" value="1"/>
</dbReference>
<evidence type="ECO:0000313" key="6">
    <source>
        <dbReference type="Proteomes" id="UP000245698"/>
    </source>
</evidence>
<dbReference type="Pfam" id="PF08014">
    <property type="entry name" value="MATCAP"/>
    <property type="match status" value="1"/>
</dbReference>
<comment type="cofactor">
    <cofactor evidence="1">
        <name>Zn(2+)</name>
        <dbReference type="ChEBI" id="CHEBI:29105"/>
    </cofactor>
</comment>
<evidence type="ECO:0000256" key="4">
    <source>
        <dbReference type="ARBA" id="ARBA00023049"/>
    </source>
</evidence>
<organism evidence="5 6">
    <name type="scientific">Mesorhizobium delmotii</name>
    <dbReference type="NCBI Taxonomy" id="1631247"/>
    <lineage>
        <taxon>Bacteria</taxon>
        <taxon>Pseudomonadati</taxon>
        <taxon>Pseudomonadota</taxon>
        <taxon>Alphaproteobacteria</taxon>
        <taxon>Hyphomicrobiales</taxon>
        <taxon>Phyllobacteriaceae</taxon>
        <taxon>Mesorhizobium</taxon>
    </lineage>
</organism>
<dbReference type="NCBIfam" id="TIGR02421">
    <property type="entry name" value="QEGLA"/>
    <property type="match status" value="1"/>
</dbReference>
<evidence type="ECO:0000313" key="5">
    <source>
        <dbReference type="EMBL" id="SJM33886.1"/>
    </source>
</evidence>
<dbReference type="PANTHER" id="PTHR31817">
    <property type="match status" value="1"/>
</dbReference>
<evidence type="ECO:0000256" key="3">
    <source>
        <dbReference type="ARBA" id="ARBA00022801"/>
    </source>
</evidence>
<dbReference type="GO" id="GO:0006508">
    <property type="term" value="P:proteolysis"/>
    <property type="evidence" value="ECO:0007669"/>
    <property type="project" value="UniProtKB-KW"/>
</dbReference>
<dbReference type="AlphaFoldDB" id="A0A2P9ARW0"/>
<keyword evidence="3" id="KW-0378">Hydrolase</keyword>
<name>A0A2P9ARW0_9HYPH</name>
<keyword evidence="6" id="KW-1185">Reference proteome</keyword>
<dbReference type="GO" id="GO:0080164">
    <property type="term" value="P:regulation of nitric oxide metabolic process"/>
    <property type="evidence" value="ECO:0007669"/>
    <property type="project" value="TreeGrafter"/>
</dbReference>
<keyword evidence="4" id="KW-0482">Metalloprotease</keyword>
<evidence type="ECO:0000256" key="2">
    <source>
        <dbReference type="ARBA" id="ARBA00022670"/>
    </source>
</evidence>
<dbReference type="RefSeq" id="WP_123150527.1">
    <property type="nucleotide sequence ID" value="NZ_FUIG01000046.1"/>
</dbReference>
<keyword evidence="2" id="KW-0645">Protease</keyword>
<dbReference type="Proteomes" id="UP000245698">
    <property type="component" value="Unassembled WGS sequence"/>
</dbReference>
<evidence type="ECO:0008006" key="7">
    <source>
        <dbReference type="Google" id="ProtNLM"/>
    </source>
</evidence>
<dbReference type="InterPro" id="IPR012548">
    <property type="entry name" value="MATCAP"/>
</dbReference>
<dbReference type="GO" id="GO:0008237">
    <property type="term" value="F:metallopeptidase activity"/>
    <property type="evidence" value="ECO:0007669"/>
    <property type="project" value="UniProtKB-KW"/>
</dbReference>
<proteinExistence type="predicted"/>
<accession>A0A2P9ARW0</accession>
<protein>
    <recommendedName>
        <fullName evidence="7">Flavohemoglobin expression-modulating QEGLA motif protein</fullName>
    </recommendedName>
</protein>
<reference evidence="6" key="1">
    <citation type="submission" date="2016-12" db="EMBL/GenBank/DDBJ databases">
        <authorList>
            <person name="Brunel B."/>
        </authorList>
    </citation>
    <scope>NUCLEOTIDE SEQUENCE [LARGE SCALE GENOMIC DNA]</scope>
</reference>
<dbReference type="PANTHER" id="PTHR31817:SF0">
    <property type="entry name" value="CHROMOSOME UNDETERMINED SCAFFOLD_67, WHOLE GENOME SHOTGUN SEQUENCE"/>
    <property type="match status" value="1"/>
</dbReference>
<evidence type="ECO:0000256" key="1">
    <source>
        <dbReference type="ARBA" id="ARBA00001947"/>
    </source>
</evidence>
<gene>
    <name evidence="5" type="ORF">BQ8482_380069</name>
</gene>
<dbReference type="InterPro" id="IPR012656">
    <property type="entry name" value="CHP02421_QEGLA"/>
</dbReference>